<keyword evidence="3" id="KW-1185">Reference proteome</keyword>
<reference evidence="2 3" key="1">
    <citation type="submission" date="2020-10" db="EMBL/GenBank/DDBJ databases">
        <title>Olsenella immobilis sp.nov., isolated from the mud in a fermentation cellar used for the production of Chinese strong-flavoured liquor.</title>
        <authorList>
            <person name="Lu L."/>
        </authorList>
    </citation>
    <scope>NUCLEOTIDE SEQUENCE [LARGE SCALE GENOMIC DNA]</scope>
    <source>
        <strain evidence="2 3">LZLJ-2</strain>
    </source>
</reference>
<organism evidence="2 3">
    <name type="scientific">Thermophilibacter immobilis</name>
    <dbReference type="NCBI Taxonomy" id="2779519"/>
    <lineage>
        <taxon>Bacteria</taxon>
        <taxon>Bacillati</taxon>
        <taxon>Actinomycetota</taxon>
        <taxon>Coriobacteriia</taxon>
        <taxon>Coriobacteriales</taxon>
        <taxon>Atopobiaceae</taxon>
        <taxon>Thermophilibacter</taxon>
    </lineage>
</organism>
<dbReference type="EMBL" id="CP063767">
    <property type="protein sequence ID" value="QOY59922.1"/>
    <property type="molecule type" value="Genomic_DNA"/>
</dbReference>
<accession>A0A7S7M710</accession>
<sequence>MGMEICGTYARSPHPEGGFHKRPACDFAHNHGCGARRARQALGRIMAGSRSPMETVVALLLTLPRELGGCGLPQPRLSLRVEIPPDLQVALGKPYLVVCPCWPSLLLIVEYDSCDHHSGAHEVDGDDARNEGLRNVGWMVRSVTSGILLDDALLATLRTRSCDTQRSSLSATSRSPASSMRSCASSSSSTERGSFAGSPARVPRALRPAAPRPRDAPS</sequence>
<name>A0A7S7M710_9ACTN</name>
<feature type="compositionally biased region" description="Low complexity" evidence="1">
    <location>
        <begin position="166"/>
        <end position="209"/>
    </location>
</feature>
<evidence type="ECO:0000313" key="2">
    <source>
        <dbReference type="EMBL" id="QOY59922.1"/>
    </source>
</evidence>
<dbReference type="RefSeq" id="WP_194369816.1">
    <property type="nucleotide sequence ID" value="NZ_CP063767.1"/>
</dbReference>
<proteinExistence type="predicted"/>
<dbReference type="Proteomes" id="UP000593735">
    <property type="component" value="Chromosome"/>
</dbReference>
<dbReference type="KEGG" id="tio:INP52_05610"/>
<feature type="region of interest" description="Disordered" evidence="1">
    <location>
        <begin position="165"/>
        <end position="218"/>
    </location>
</feature>
<evidence type="ECO:0000256" key="1">
    <source>
        <dbReference type="SAM" id="MobiDB-lite"/>
    </source>
</evidence>
<dbReference type="AlphaFoldDB" id="A0A7S7M710"/>
<evidence type="ECO:0000313" key="3">
    <source>
        <dbReference type="Proteomes" id="UP000593735"/>
    </source>
</evidence>
<evidence type="ECO:0008006" key="4">
    <source>
        <dbReference type="Google" id="ProtNLM"/>
    </source>
</evidence>
<gene>
    <name evidence="2" type="ORF">INP52_05610</name>
</gene>
<protein>
    <recommendedName>
        <fullName evidence="4">DUF559 domain-containing protein</fullName>
    </recommendedName>
</protein>